<evidence type="ECO:0000256" key="5">
    <source>
        <dbReference type="ARBA" id="ARBA00022840"/>
    </source>
</evidence>
<keyword evidence="1" id="KW-0723">Serine/threonine-protein kinase</keyword>
<dbReference type="Proteomes" id="UP000076532">
    <property type="component" value="Unassembled WGS sequence"/>
</dbReference>
<evidence type="ECO:0000256" key="4">
    <source>
        <dbReference type="ARBA" id="ARBA00022777"/>
    </source>
</evidence>
<dbReference type="Gene3D" id="3.30.200.20">
    <property type="entry name" value="Phosphorylase Kinase, domain 1"/>
    <property type="match status" value="1"/>
</dbReference>
<keyword evidence="2" id="KW-0808">Transferase</keyword>
<dbReference type="PROSITE" id="PS00108">
    <property type="entry name" value="PROTEIN_KINASE_ST"/>
    <property type="match status" value="1"/>
</dbReference>
<dbReference type="Gene3D" id="1.10.510.10">
    <property type="entry name" value="Transferase(Phosphotransferase) domain 1"/>
    <property type="match status" value="1"/>
</dbReference>
<feature type="domain" description="Protein kinase" evidence="6">
    <location>
        <begin position="40"/>
        <end position="309"/>
    </location>
</feature>
<keyword evidence="3" id="KW-0547">Nucleotide-binding</keyword>
<accession>A0A166V8B8</accession>
<dbReference type="Pfam" id="PF00069">
    <property type="entry name" value="Pkinase"/>
    <property type="match status" value="1"/>
</dbReference>
<keyword evidence="8" id="KW-1185">Reference proteome</keyword>
<dbReference type="SUPFAM" id="SSF56112">
    <property type="entry name" value="Protein kinase-like (PK-like)"/>
    <property type="match status" value="1"/>
</dbReference>
<name>A0A166V8B8_9AGAM</name>
<dbReference type="AlphaFoldDB" id="A0A166V8B8"/>
<evidence type="ECO:0000256" key="1">
    <source>
        <dbReference type="ARBA" id="ARBA00022527"/>
    </source>
</evidence>
<evidence type="ECO:0000256" key="3">
    <source>
        <dbReference type="ARBA" id="ARBA00022741"/>
    </source>
</evidence>
<sequence>MYVRQSPYAVTILTPGRLPWQSHPPIVPPINGRNMKLSDLAIVHKIGEGSCAKVFQVRDRVTDRTFALKVIRKKNLHPEDLEATLLEQKILLANTGSSHLLSLDASFHDTMNFYFVVPYTPLGDLHTEIEKSGTLSASRARFFMAELLLGLNGLQVLGVIHRDIKPANLLIGATGHLVIADFGLARSFAAQPERAVRHCTTLPLGPYQTQSSCGTWPFMSPELIRGRPYSFEGDIWAAGVTLYVMLCGRIPWGGCLNADDRRLICKAPLRFNNHPNVDGVSRDFLKGVLAKRPSQRMMSMSEIKSHKYFDGLDWAAMSAGVCPVPEARVSLLERRAPPTARKLAIAMGNPLDDDPYADFNFCSPRMFPVAPAENADHQKSASSDTSKSKRASLWRKAKVKLMPRTMVV</sequence>
<dbReference type="InterPro" id="IPR000719">
    <property type="entry name" value="Prot_kinase_dom"/>
</dbReference>
<dbReference type="InterPro" id="IPR008271">
    <property type="entry name" value="Ser/Thr_kinase_AS"/>
</dbReference>
<dbReference type="GO" id="GO:0004674">
    <property type="term" value="F:protein serine/threonine kinase activity"/>
    <property type="evidence" value="ECO:0007669"/>
    <property type="project" value="UniProtKB-KW"/>
</dbReference>
<evidence type="ECO:0000313" key="8">
    <source>
        <dbReference type="Proteomes" id="UP000076532"/>
    </source>
</evidence>
<keyword evidence="4" id="KW-0418">Kinase</keyword>
<organism evidence="7 8">
    <name type="scientific">Athelia psychrophila</name>
    <dbReference type="NCBI Taxonomy" id="1759441"/>
    <lineage>
        <taxon>Eukaryota</taxon>
        <taxon>Fungi</taxon>
        <taxon>Dikarya</taxon>
        <taxon>Basidiomycota</taxon>
        <taxon>Agaricomycotina</taxon>
        <taxon>Agaricomycetes</taxon>
        <taxon>Agaricomycetidae</taxon>
        <taxon>Atheliales</taxon>
        <taxon>Atheliaceae</taxon>
        <taxon>Athelia</taxon>
    </lineage>
</organism>
<dbReference type="EMBL" id="KV417486">
    <property type="protein sequence ID" value="KZP32450.1"/>
    <property type="molecule type" value="Genomic_DNA"/>
</dbReference>
<proteinExistence type="predicted"/>
<evidence type="ECO:0000313" key="7">
    <source>
        <dbReference type="EMBL" id="KZP32450.1"/>
    </source>
</evidence>
<dbReference type="InterPro" id="IPR011009">
    <property type="entry name" value="Kinase-like_dom_sf"/>
</dbReference>
<dbReference type="OrthoDB" id="68483at2759"/>
<evidence type="ECO:0000256" key="2">
    <source>
        <dbReference type="ARBA" id="ARBA00022679"/>
    </source>
</evidence>
<gene>
    <name evidence="7" type="ORF">FIBSPDRAFT_848870</name>
</gene>
<dbReference type="GO" id="GO:0005524">
    <property type="term" value="F:ATP binding"/>
    <property type="evidence" value="ECO:0007669"/>
    <property type="project" value="UniProtKB-KW"/>
</dbReference>
<dbReference type="SMART" id="SM00220">
    <property type="entry name" value="S_TKc"/>
    <property type="match status" value="1"/>
</dbReference>
<protein>
    <submittedName>
        <fullName evidence="7">Kinase-like protein</fullName>
    </submittedName>
</protein>
<dbReference type="STRING" id="436010.A0A166V8B8"/>
<reference evidence="7 8" key="1">
    <citation type="journal article" date="2016" name="Mol. Biol. Evol.">
        <title>Comparative Genomics of Early-Diverging Mushroom-Forming Fungi Provides Insights into the Origins of Lignocellulose Decay Capabilities.</title>
        <authorList>
            <person name="Nagy L.G."/>
            <person name="Riley R."/>
            <person name="Tritt A."/>
            <person name="Adam C."/>
            <person name="Daum C."/>
            <person name="Floudas D."/>
            <person name="Sun H."/>
            <person name="Yadav J.S."/>
            <person name="Pangilinan J."/>
            <person name="Larsson K.H."/>
            <person name="Matsuura K."/>
            <person name="Barry K."/>
            <person name="Labutti K."/>
            <person name="Kuo R."/>
            <person name="Ohm R.A."/>
            <person name="Bhattacharya S.S."/>
            <person name="Shirouzu T."/>
            <person name="Yoshinaga Y."/>
            <person name="Martin F.M."/>
            <person name="Grigoriev I.V."/>
            <person name="Hibbett D.S."/>
        </authorList>
    </citation>
    <scope>NUCLEOTIDE SEQUENCE [LARGE SCALE GENOMIC DNA]</scope>
    <source>
        <strain evidence="7 8">CBS 109695</strain>
    </source>
</reference>
<keyword evidence="5" id="KW-0067">ATP-binding</keyword>
<dbReference type="PANTHER" id="PTHR24351">
    <property type="entry name" value="RIBOSOMAL PROTEIN S6 KINASE"/>
    <property type="match status" value="1"/>
</dbReference>
<dbReference type="PROSITE" id="PS50011">
    <property type="entry name" value="PROTEIN_KINASE_DOM"/>
    <property type="match status" value="1"/>
</dbReference>
<evidence type="ECO:0000259" key="6">
    <source>
        <dbReference type="PROSITE" id="PS50011"/>
    </source>
</evidence>